<evidence type="ECO:0000256" key="3">
    <source>
        <dbReference type="ARBA" id="ARBA00022692"/>
    </source>
</evidence>
<proteinExistence type="predicted"/>
<keyword evidence="5 6" id="KW-0472">Membrane</keyword>
<gene>
    <name evidence="7" type="ORF">AB6M95_17095</name>
</gene>
<keyword evidence="4 6" id="KW-1133">Transmembrane helix</keyword>
<dbReference type="Pfam" id="PF01810">
    <property type="entry name" value="LysE"/>
    <property type="match status" value="1"/>
</dbReference>
<keyword evidence="2" id="KW-1003">Cell membrane</keyword>
<protein>
    <submittedName>
        <fullName evidence="7">LysE/ArgO family amino acid transporter</fullName>
    </submittedName>
</protein>
<dbReference type="EMBL" id="JBGLYH010000071">
    <property type="protein sequence ID" value="MEZ7198469.1"/>
    <property type="molecule type" value="Genomic_DNA"/>
</dbReference>
<feature type="transmembrane region" description="Helical" evidence="6">
    <location>
        <begin position="6"/>
        <end position="26"/>
    </location>
</feature>
<dbReference type="PANTHER" id="PTHR30086:SF20">
    <property type="entry name" value="ARGININE EXPORTER PROTEIN ARGO-RELATED"/>
    <property type="match status" value="1"/>
</dbReference>
<accession>A0ABV4K669</accession>
<feature type="transmembrane region" description="Helical" evidence="6">
    <location>
        <begin position="38"/>
        <end position="61"/>
    </location>
</feature>
<sequence length="203" mass="21300">MTPFIQGYAMGGGLIVAIGAQNAFVLTQGVRRNHHLAVAALCILCDGLLIGLGVTGVGTVVASNPTLGLAAAWGGAAFLAWYGLGALRSALRGGSMEARQEVEQGLRRTLALTLAVTLLNPHVYLDTVVLMGSVSGQYQDTARYVFGLGAFAASFTWFLCLSLGGQVLAPLFSRDLTWRVLDGAVCLTMWTIAASLLRPVLFA</sequence>
<name>A0ABV4K669_9BACT</name>
<evidence type="ECO:0000256" key="4">
    <source>
        <dbReference type="ARBA" id="ARBA00022989"/>
    </source>
</evidence>
<evidence type="ECO:0000256" key="6">
    <source>
        <dbReference type="SAM" id="Phobius"/>
    </source>
</evidence>
<feature type="transmembrane region" description="Helical" evidence="6">
    <location>
        <begin position="67"/>
        <end position="84"/>
    </location>
</feature>
<evidence type="ECO:0000313" key="7">
    <source>
        <dbReference type="EMBL" id="MEZ7198469.1"/>
    </source>
</evidence>
<evidence type="ECO:0000256" key="2">
    <source>
        <dbReference type="ARBA" id="ARBA00022475"/>
    </source>
</evidence>
<feature type="transmembrane region" description="Helical" evidence="6">
    <location>
        <begin position="144"/>
        <end position="164"/>
    </location>
</feature>
<dbReference type="RefSeq" id="WP_371387958.1">
    <property type="nucleotide sequence ID" value="NZ_JBGLYH010000071.1"/>
</dbReference>
<comment type="subcellular location">
    <subcellularLocation>
        <location evidence="1">Cell membrane</location>
        <topology evidence="1">Multi-pass membrane protein</topology>
    </subcellularLocation>
</comment>
<dbReference type="PANTHER" id="PTHR30086">
    <property type="entry name" value="ARGININE EXPORTER PROTEIN ARGO"/>
    <property type="match status" value="1"/>
</dbReference>
<dbReference type="Proteomes" id="UP001568698">
    <property type="component" value="Unassembled WGS sequence"/>
</dbReference>
<reference evidence="7 8" key="1">
    <citation type="submission" date="2024-08" db="EMBL/GenBank/DDBJ databases">
        <title>Sulfate-reducing bacteria isolated from formation water of the oil field in Kazakhstan and description of Pseudodesulfovibrio sp.</title>
        <authorList>
            <person name="Bidzhieva S.K."/>
            <person name="Tourova T.P."/>
            <person name="Grouzdev D.S."/>
            <person name="Beletsky A.V."/>
            <person name="Sokolova D.S."/>
            <person name="Samigullina S.R."/>
            <person name="Poltaraus A.B."/>
            <person name="Avtukh A.N."/>
            <person name="Tereshina V.M."/>
            <person name="Zhaparov N.S."/>
            <person name="Mardanov A.V."/>
            <person name="Nazina T.N."/>
        </authorList>
    </citation>
    <scope>NUCLEOTIDE SEQUENCE [LARGE SCALE GENOMIC DNA]</scope>
    <source>
        <strain evidence="7 8">9FUS</strain>
    </source>
</reference>
<feature type="transmembrane region" description="Helical" evidence="6">
    <location>
        <begin position="176"/>
        <end position="197"/>
    </location>
</feature>
<organism evidence="7 8">
    <name type="scientific">Pseudodesulfovibrio karagichevae</name>
    <dbReference type="NCBI Taxonomy" id="3239305"/>
    <lineage>
        <taxon>Bacteria</taxon>
        <taxon>Pseudomonadati</taxon>
        <taxon>Thermodesulfobacteriota</taxon>
        <taxon>Desulfovibrionia</taxon>
        <taxon>Desulfovibrionales</taxon>
        <taxon>Desulfovibrionaceae</taxon>
    </lineage>
</organism>
<keyword evidence="8" id="KW-1185">Reference proteome</keyword>
<evidence type="ECO:0000256" key="1">
    <source>
        <dbReference type="ARBA" id="ARBA00004651"/>
    </source>
</evidence>
<evidence type="ECO:0000313" key="8">
    <source>
        <dbReference type="Proteomes" id="UP001568698"/>
    </source>
</evidence>
<keyword evidence="3 6" id="KW-0812">Transmembrane</keyword>
<evidence type="ECO:0000256" key="5">
    <source>
        <dbReference type="ARBA" id="ARBA00023136"/>
    </source>
</evidence>
<dbReference type="InterPro" id="IPR001123">
    <property type="entry name" value="LeuE-type"/>
</dbReference>
<comment type="caution">
    <text evidence="7">The sequence shown here is derived from an EMBL/GenBank/DDBJ whole genome shotgun (WGS) entry which is preliminary data.</text>
</comment>